<evidence type="ECO:0000313" key="2">
    <source>
        <dbReference type="Proteomes" id="UP000739411"/>
    </source>
</evidence>
<reference evidence="1 2" key="1">
    <citation type="submission" date="2020-10" db="EMBL/GenBank/DDBJ databases">
        <title>Connecting structure to function with the recovery of over 1000 high-quality activated sludge metagenome-assembled genomes encoding full-length rRNA genes using long-read sequencing.</title>
        <authorList>
            <person name="Singleton C.M."/>
            <person name="Petriglieri F."/>
            <person name="Kristensen J.M."/>
            <person name="Kirkegaard R.H."/>
            <person name="Michaelsen T.Y."/>
            <person name="Andersen M.H."/>
            <person name="Karst S.M."/>
            <person name="Dueholm M.S."/>
            <person name="Nielsen P.H."/>
            <person name="Albertsen M."/>
        </authorList>
    </citation>
    <scope>NUCLEOTIDE SEQUENCE [LARGE SCALE GENOMIC DNA]</scope>
    <source>
        <strain evidence="1">EsbW_18-Q3-R4-48_BATAC.463</strain>
    </source>
</reference>
<dbReference type="PROSITE" id="PS00383">
    <property type="entry name" value="TYR_PHOSPHATASE_1"/>
    <property type="match status" value="1"/>
</dbReference>
<name>A0A935JVG9_9RHOO</name>
<gene>
    <name evidence="1" type="ORF">IPJ38_04605</name>
</gene>
<dbReference type="SUPFAM" id="SSF52799">
    <property type="entry name" value="(Phosphotyrosine protein) phosphatases II"/>
    <property type="match status" value="1"/>
</dbReference>
<protein>
    <recommendedName>
        <fullName evidence="3">Tyrosine specific protein phosphatases domain-containing protein</fullName>
    </recommendedName>
</protein>
<evidence type="ECO:0000313" key="1">
    <source>
        <dbReference type="EMBL" id="MBK7414487.1"/>
    </source>
</evidence>
<dbReference type="Proteomes" id="UP000739411">
    <property type="component" value="Unassembled WGS sequence"/>
</dbReference>
<sequence>MTIKHVLYASRELAESLAGNPYMAVISITDPGTPEANLDPLFRHVLRLSFFDAIPADEFLPAPMVGMFDHLMAIQISQFVKELHAAPFDISVMVHCEYGVSRSAAVALFVEAFTGAPLAAREFTYEANQWVIDRMLQQNPTLSIDIPSKNAAHERRREQERQELLQLAQKSA</sequence>
<dbReference type="Gene3D" id="3.90.190.10">
    <property type="entry name" value="Protein tyrosine phosphatase superfamily"/>
    <property type="match status" value="1"/>
</dbReference>
<organism evidence="1 2">
    <name type="scientific">Candidatus Dechloromonas phosphorivorans</name>
    <dbReference type="NCBI Taxonomy" id="2899244"/>
    <lineage>
        <taxon>Bacteria</taxon>
        <taxon>Pseudomonadati</taxon>
        <taxon>Pseudomonadota</taxon>
        <taxon>Betaproteobacteria</taxon>
        <taxon>Rhodocyclales</taxon>
        <taxon>Azonexaceae</taxon>
        <taxon>Dechloromonas</taxon>
    </lineage>
</organism>
<dbReference type="AlphaFoldDB" id="A0A935JVG9"/>
<dbReference type="InterPro" id="IPR029021">
    <property type="entry name" value="Prot-tyrosine_phosphatase-like"/>
</dbReference>
<accession>A0A935JVG9</accession>
<dbReference type="InterPro" id="IPR016130">
    <property type="entry name" value="Tyr_Pase_AS"/>
</dbReference>
<proteinExistence type="predicted"/>
<comment type="caution">
    <text evidence="1">The sequence shown here is derived from an EMBL/GenBank/DDBJ whole genome shotgun (WGS) entry which is preliminary data.</text>
</comment>
<dbReference type="EMBL" id="JADJMS010000009">
    <property type="protein sequence ID" value="MBK7414487.1"/>
    <property type="molecule type" value="Genomic_DNA"/>
</dbReference>
<evidence type="ECO:0008006" key="3">
    <source>
        <dbReference type="Google" id="ProtNLM"/>
    </source>
</evidence>